<feature type="non-terminal residue" evidence="11">
    <location>
        <position position="79"/>
    </location>
</feature>
<keyword evidence="9" id="KW-0460">Magnesium</keyword>
<dbReference type="PANTHER" id="PTHR33540">
    <property type="entry name" value="TRNA THREONYLCARBAMOYLADENOSINE BIOSYNTHESIS PROTEIN TSAE"/>
    <property type="match status" value="1"/>
</dbReference>
<comment type="subcellular location">
    <subcellularLocation>
        <location evidence="1">Cytoplasm</location>
    </subcellularLocation>
</comment>
<dbReference type="InterPro" id="IPR027417">
    <property type="entry name" value="P-loop_NTPase"/>
</dbReference>
<keyword evidence="7" id="KW-0547">Nucleotide-binding</keyword>
<dbReference type="EMBL" id="JACJKU010000116">
    <property type="protein sequence ID" value="MBM6941345.1"/>
    <property type="molecule type" value="Genomic_DNA"/>
</dbReference>
<proteinExistence type="inferred from homology"/>
<dbReference type="RefSeq" id="WP_204785565.1">
    <property type="nucleotide sequence ID" value="NZ_JACJKU010000116.1"/>
</dbReference>
<evidence type="ECO:0000256" key="7">
    <source>
        <dbReference type="ARBA" id="ARBA00022741"/>
    </source>
</evidence>
<keyword evidence="12" id="KW-1185">Reference proteome</keyword>
<evidence type="ECO:0000313" key="11">
    <source>
        <dbReference type="EMBL" id="MBM6941345.1"/>
    </source>
</evidence>
<evidence type="ECO:0000256" key="6">
    <source>
        <dbReference type="ARBA" id="ARBA00022723"/>
    </source>
</evidence>
<dbReference type="PANTHER" id="PTHR33540:SF2">
    <property type="entry name" value="TRNA THREONYLCARBAMOYLADENOSINE BIOSYNTHESIS PROTEIN TSAE"/>
    <property type="match status" value="1"/>
</dbReference>
<keyword evidence="8" id="KW-0067">ATP-binding</keyword>
<accession>A0ABS2H269</accession>
<gene>
    <name evidence="11" type="primary">tsaE</name>
    <name evidence="11" type="ORF">H5975_07770</name>
</gene>
<protein>
    <recommendedName>
        <fullName evidence="3">tRNA threonylcarbamoyladenosine biosynthesis protein TsaE</fullName>
    </recommendedName>
    <alternativeName>
        <fullName evidence="10">t(6)A37 threonylcarbamoyladenosine biosynthesis protein TsaE</fullName>
    </alternativeName>
</protein>
<sequence length="79" mass="8570">MKQLTLNNSNETIALGERMAADLRPGDVVVLNGDLGAGKTTFTKGIAKGLGIKEIIKSPTFTIIHEYQDGRIPLYHMDA</sequence>
<keyword evidence="6" id="KW-0479">Metal-binding</keyword>
<name>A0ABS2H269_9LACO</name>
<dbReference type="Gene3D" id="3.40.50.300">
    <property type="entry name" value="P-loop containing nucleotide triphosphate hydrolases"/>
    <property type="match status" value="1"/>
</dbReference>
<evidence type="ECO:0000256" key="8">
    <source>
        <dbReference type="ARBA" id="ARBA00022840"/>
    </source>
</evidence>
<evidence type="ECO:0000256" key="2">
    <source>
        <dbReference type="ARBA" id="ARBA00007599"/>
    </source>
</evidence>
<evidence type="ECO:0000256" key="5">
    <source>
        <dbReference type="ARBA" id="ARBA00022694"/>
    </source>
</evidence>
<dbReference type="Proteomes" id="UP000785625">
    <property type="component" value="Unassembled WGS sequence"/>
</dbReference>
<dbReference type="InterPro" id="IPR003442">
    <property type="entry name" value="T6A_TsaE"/>
</dbReference>
<evidence type="ECO:0000256" key="4">
    <source>
        <dbReference type="ARBA" id="ARBA00022490"/>
    </source>
</evidence>
<evidence type="ECO:0000256" key="9">
    <source>
        <dbReference type="ARBA" id="ARBA00022842"/>
    </source>
</evidence>
<evidence type="ECO:0000256" key="3">
    <source>
        <dbReference type="ARBA" id="ARBA00019010"/>
    </source>
</evidence>
<evidence type="ECO:0000313" key="12">
    <source>
        <dbReference type="Proteomes" id="UP000785625"/>
    </source>
</evidence>
<keyword evidence="5" id="KW-0819">tRNA processing</keyword>
<evidence type="ECO:0000256" key="10">
    <source>
        <dbReference type="ARBA" id="ARBA00032441"/>
    </source>
</evidence>
<evidence type="ECO:0000256" key="1">
    <source>
        <dbReference type="ARBA" id="ARBA00004496"/>
    </source>
</evidence>
<organism evidence="11 12">
    <name type="scientific">Limosilactobacillus coleohominis</name>
    <dbReference type="NCBI Taxonomy" id="181675"/>
    <lineage>
        <taxon>Bacteria</taxon>
        <taxon>Bacillati</taxon>
        <taxon>Bacillota</taxon>
        <taxon>Bacilli</taxon>
        <taxon>Lactobacillales</taxon>
        <taxon>Lactobacillaceae</taxon>
        <taxon>Limosilactobacillus</taxon>
    </lineage>
</organism>
<reference evidence="11 12" key="1">
    <citation type="journal article" date="2021" name="Sci. Rep.">
        <title>The distribution of antibiotic resistance genes in chicken gut microbiota commensals.</title>
        <authorList>
            <person name="Juricova H."/>
            <person name="Matiasovicova J."/>
            <person name="Kubasova T."/>
            <person name="Cejkova D."/>
            <person name="Rychlik I."/>
        </authorList>
    </citation>
    <scope>NUCLEOTIDE SEQUENCE [LARGE SCALE GENOMIC DNA]</scope>
    <source>
        <strain evidence="11 12">An574</strain>
    </source>
</reference>
<dbReference type="Pfam" id="PF02367">
    <property type="entry name" value="TsaE"/>
    <property type="match status" value="1"/>
</dbReference>
<dbReference type="SUPFAM" id="SSF52540">
    <property type="entry name" value="P-loop containing nucleoside triphosphate hydrolases"/>
    <property type="match status" value="1"/>
</dbReference>
<keyword evidence="4" id="KW-0963">Cytoplasm</keyword>
<comment type="similarity">
    <text evidence="2">Belongs to the TsaE family.</text>
</comment>
<dbReference type="NCBIfam" id="TIGR00150">
    <property type="entry name" value="T6A_YjeE"/>
    <property type="match status" value="1"/>
</dbReference>
<comment type="caution">
    <text evidence="11">The sequence shown here is derived from an EMBL/GenBank/DDBJ whole genome shotgun (WGS) entry which is preliminary data.</text>
</comment>